<dbReference type="RefSeq" id="WP_133871372.1">
    <property type="nucleotide sequence ID" value="NZ_BOMD01000101.1"/>
</dbReference>
<name>A0A4R6JKA4_9ACTN</name>
<accession>A0A4R6JKA4</accession>
<organism evidence="1 2">
    <name type="scientific">Paractinoplanes brasiliensis</name>
    <dbReference type="NCBI Taxonomy" id="52695"/>
    <lineage>
        <taxon>Bacteria</taxon>
        <taxon>Bacillati</taxon>
        <taxon>Actinomycetota</taxon>
        <taxon>Actinomycetes</taxon>
        <taxon>Micromonosporales</taxon>
        <taxon>Micromonosporaceae</taxon>
        <taxon>Paractinoplanes</taxon>
    </lineage>
</organism>
<dbReference type="EMBL" id="SNWR01000001">
    <property type="protein sequence ID" value="TDO36650.1"/>
    <property type="molecule type" value="Genomic_DNA"/>
</dbReference>
<evidence type="ECO:0000313" key="1">
    <source>
        <dbReference type="EMBL" id="TDO36650.1"/>
    </source>
</evidence>
<proteinExistence type="predicted"/>
<evidence type="ECO:0000313" key="2">
    <source>
        <dbReference type="Proteomes" id="UP000294901"/>
    </source>
</evidence>
<sequence>MTMNLIRILDPDTGETVRVCHGPSPTGVCPMAGPDGVVPCAGLLIAPSRPDPEYWPLPIPAGYRHCDVIWNERARSGLNKAEQAREQWQAGLTREVQRVRYLASAKDPRYRKMTERELEKTALWRWRLTGEAQSLRRSEEKNERQAEAYLAFVKFRRTSGSSRPVSLTARNSRTSP</sequence>
<dbReference type="AlphaFoldDB" id="A0A4R6JKA4"/>
<comment type="caution">
    <text evidence="1">The sequence shown here is derived from an EMBL/GenBank/DDBJ whole genome shotgun (WGS) entry which is preliminary data.</text>
</comment>
<dbReference type="Proteomes" id="UP000294901">
    <property type="component" value="Unassembled WGS sequence"/>
</dbReference>
<reference evidence="1 2" key="1">
    <citation type="submission" date="2019-03" db="EMBL/GenBank/DDBJ databases">
        <title>Sequencing the genomes of 1000 actinobacteria strains.</title>
        <authorList>
            <person name="Klenk H.-P."/>
        </authorList>
    </citation>
    <scope>NUCLEOTIDE SEQUENCE [LARGE SCALE GENOMIC DNA]</scope>
    <source>
        <strain evidence="1 2">DSM 43805</strain>
    </source>
</reference>
<gene>
    <name evidence="1" type="ORF">C8E87_0231</name>
</gene>
<protein>
    <submittedName>
        <fullName evidence="1">Uncharacterized protein</fullName>
    </submittedName>
</protein>
<keyword evidence="2" id="KW-1185">Reference proteome</keyword>
<dbReference type="OrthoDB" id="3296492at2"/>